<dbReference type="Pfam" id="PF03547">
    <property type="entry name" value="Mem_trans"/>
    <property type="match status" value="1"/>
</dbReference>
<feature type="compositionally biased region" description="Basic and acidic residues" evidence="5">
    <location>
        <begin position="437"/>
        <end position="451"/>
    </location>
</feature>
<evidence type="ECO:0000256" key="5">
    <source>
        <dbReference type="SAM" id="MobiDB-lite"/>
    </source>
</evidence>
<feature type="transmembrane region" description="Helical" evidence="6">
    <location>
        <begin position="559"/>
        <end position="583"/>
    </location>
</feature>
<keyword evidence="8" id="KW-1185">Reference proteome</keyword>
<feature type="region of interest" description="Disordered" evidence="5">
    <location>
        <begin position="430"/>
        <end position="451"/>
    </location>
</feature>
<dbReference type="PANTHER" id="PTHR31794">
    <property type="entry name" value="AUXIN EFFLUX TRANSPORTER FAMILY PROTEIN (EUROFUNG)"/>
    <property type="match status" value="1"/>
</dbReference>
<feature type="compositionally biased region" description="Basic residues" evidence="5">
    <location>
        <begin position="334"/>
        <end position="345"/>
    </location>
</feature>
<evidence type="ECO:0000256" key="4">
    <source>
        <dbReference type="ARBA" id="ARBA00023136"/>
    </source>
</evidence>
<evidence type="ECO:0000256" key="3">
    <source>
        <dbReference type="ARBA" id="ARBA00022989"/>
    </source>
</evidence>
<comment type="caution">
    <text evidence="7">The sequence shown here is derived from an EMBL/GenBank/DDBJ whole genome shotgun (WGS) entry which is preliminary data.</text>
</comment>
<feature type="transmembrane region" description="Helical" evidence="6">
    <location>
        <begin position="84"/>
        <end position="110"/>
    </location>
</feature>
<feature type="region of interest" description="Disordered" evidence="5">
    <location>
        <begin position="200"/>
        <end position="345"/>
    </location>
</feature>
<evidence type="ECO:0000256" key="6">
    <source>
        <dbReference type="SAM" id="Phobius"/>
    </source>
</evidence>
<comment type="subcellular location">
    <subcellularLocation>
        <location evidence="1">Membrane</location>
        <topology evidence="1">Multi-pass membrane protein</topology>
    </subcellularLocation>
</comment>
<proteinExistence type="predicted"/>
<dbReference type="PANTHER" id="PTHR31794:SF2">
    <property type="entry name" value="AUXIN EFFLUX TRANSPORTER FAMILY PROTEIN (EUROFUNG)"/>
    <property type="match status" value="1"/>
</dbReference>
<evidence type="ECO:0000256" key="1">
    <source>
        <dbReference type="ARBA" id="ARBA00004141"/>
    </source>
</evidence>
<keyword evidence="3 6" id="KW-1133">Transmembrane helix</keyword>
<sequence length="585" mass="64554">MAVEILLRTQESETPFVQLLLAVFNSILEVFILCAAGYTLARHGILDKKTQKQINRLNVSLFTPALLFSKVAFFLTPAKLKELWVIPIWFVIVTTASMSVGRVLGFVFGLKQSQRSFVMAAAMFMNSNALPIALMQSLVISVPDLAWGDDDNRNAMLGRALTYLTMYSTLGMVVRYSYGVSLLSRADTILVPTAAHNGDADENTPLLLGDSPNLRSQPSTSTITVSGSYQSSKRNSHSGSPRLVHSPKDVTHADLPELIMSSRGDPPPPLAGRPHFPRRRTTFYNSFPNSPNNSVTNLARYDTSLNTTDTEDSDEENTRDVEAPDSGLPAPSTHHVRQSSHSHTHHPVTHFLHHVGRRVARFWVALNDFMTMPLWSATLSLFVACISPLKHALEFHMQPLNNAINTAGKCAVPLTLVVLGAYFYVPPPEGSDTTNTGERRLSRSERKSRSRTLVERVKDTFGIPRYQRSSTPPAKKEEPLKPGETKTVALAVAARMVITPVLLVPLMVFATRFDWHAIFEDPVFVTVNTILLCSPPALTLAQITAAVSGDAFERLISRTIFWSYCIITPPVTIGSVLLGLWLAKL</sequence>
<dbReference type="GO" id="GO:0005783">
    <property type="term" value="C:endoplasmic reticulum"/>
    <property type="evidence" value="ECO:0007669"/>
    <property type="project" value="TreeGrafter"/>
</dbReference>
<feature type="transmembrane region" description="Helical" evidence="6">
    <location>
        <begin position="523"/>
        <end position="547"/>
    </location>
</feature>
<keyword evidence="2 6" id="KW-0812">Transmembrane</keyword>
<reference evidence="7 8" key="1">
    <citation type="submission" date="2020-01" db="EMBL/GenBank/DDBJ databases">
        <authorList>
            <person name="Gupta K D."/>
        </authorList>
    </citation>
    <scope>NUCLEOTIDE SEQUENCE [LARGE SCALE GENOMIC DNA]</scope>
</reference>
<dbReference type="Proteomes" id="UP000467700">
    <property type="component" value="Unassembled WGS sequence"/>
</dbReference>
<dbReference type="AlphaFoldDB" id="A0A8S0XSR4"/>
<name>A0A8S0XSR4_CYCAE</name>
<protein>
    <recommendedName>
        <fullName evidence="9">Auxin efflux carrier</fullName>
    </recommendedName>
</protein>
<feature type="compositionally biased region" description="Low complexity" evidence="5">
    <location>
        <begin position="285"/>
        <end position="294"/>
    </location>
</feature>
<feature type="compositionally biased region" description="Basic and acidic residues" evidence="5">
    <location>
        <begin position="246"/>
        <end position="255"/>
    </location>
</feature>
<accession>A0A8S0XSR4</accession>
<dbReference type="GO" id="GO:0016020">
    <property type="term" value="C:membrane"/>
    <property type="evidence" value="ECO:0007669"/>
    <property type="project" value="UniProtKB-SubCell"/>
</dbReference>
<dbReference type="EMBL" id="CACVBS010000046">
    <property type="protein sequence ID" value="CAA7265021.1"/>
    <property type="molecule type" value="Genomic_DNA"/>
</dbReference>
<dbReference type="OrthoDB" id="2499604at2759"/>
<evidence type="ECO:0000256" key="2">
    <source>
        <dbReference type="ARBA" id="ARBA00022692"/>
    </source>
</evidence>
<gene>
    <name evidence="7" type="ORF">AAE3_LOCUS7037</name>
</gene>
<evidence type="ECO:0000313" key="7">
    <source>
        <dbReference type="EMBL" id="CAA7265021.1"/>
    </source>
</evidence>
<feature type="transmembrane region" description="Helical" evidence="6">
    <location>
        <begin position="160"/>
        <end position="178"/>
    </location>
</feature>
<keyword evidence="4 6" id="KW-0472">Membrane</keyword>
<dbReference type="GO" id="GO:0055085">
    <property type="term" value="P:transmembrane transport"/>
    <property type="evidence" value="ECO:0007669"/>
    <property type="project" value="InterPro"/>
</dbReference>
<feature type="transmembrane region" description="Helical" evidence="6">
    <location>
        <begin position="59"/>
        <end position="78"/>
    </location>
</feature>
<dbReference type="InterPro" id="IPR004776">
    <property type="entry name" value="Mem_transp_PIN-like"/>
</dbReference>
<feature type="compositionally biased region" description="Polar residues" evidence="5">
    <location>
        <begin position="213"/>
        <end position="239"/>
    </location>
</feature>
<feature type="transmembrane region" description="Helical" evidence="6">
    <location>
        <begin position="117"/>
        <end position="140"/>
    </location>
</feature>
<organism evidence="7 8">
    <name type="scientific">Cyclocybe aegerita</name>
    <name type="common">Black poplar mushroom</name>
    <name type="synonym">Agrocybe aegerita</name>
    <dbReference type="NCBI Taxonomy" id="1973307"/>
    <lineage>
        <taxon>Eukaryota</taxon>
        <taxon>Fungi</taxon>
        <taxon>Dikarya</taxon>
        <taxon>Basidiomycota</taxon>
        <taxon>Agaricomycotina</taxon>
        <taxon>Agaricomycetes</taxon>
        <taxon>Agaricomycetidae</taxon>
        <taxon>Agaricales</taxon>
        <taxon>Agaricineae</taxon>
        <taxon>Bolbitiaceae</taxon>
        <taxon>Cyclocybe</taxon>
    </lineage>
</organism>
<feature type="transmembrane region" description="Helical" evidence="6">
    <location>
        <begin position="488"/>
        <end position="511"/>
    </location>
</feature>
<evidence type="ECO:0000313" key="8">
    <source>
        <dbReference type="Proteomes" id="UP000467700"/>
    </source>
</evidence>
<feature type="transmembrane region" description="Helical" evidence="6">
    <location>
        <begin position="16"/>
        <end position="38"/>
    </location>
</feature>
<evidence type="ECO:0008006" key="9">
    <source>
        <dbReference type="Google" id="ProtNLM"/>
    </source>
</evidence>